<reference evidence="6 7" key="2">
    <citation type="journal article" date="2024" name="Int. J. Syst. Evol. Microbiol.">
        <title>Promethearchaeum syntrophicum gen. nov., sp. nov., an anaerobic, obligately syntrophic archaeon, the first isolate of the lineage 'Asgard' archaea, and proposal of the new archaeal phylum Promethearchaeota phyl. nov. and kingdom Promethearchaeati regn. nov.</title>
        <authorList>
            <person name="Imachi H."/>
            <person name="Nobu M.K."/>
            <person name="Kato S."/>
            <person name="Takaki Y."/>
            <person name="Miyazaki M."/>
            <person name="Miyata M."/>
            <person name="Ogawara M."/>
            <person name="Saito Y."/>
            <person name="Sakai S."/>
            <person name="Tahara Y.O."/>
            <person name="Takano Y."/>
            <person name="Tasumi E."/>
            <person name="Uematsu K."/>
            <person name="Yoshimura T."/>
            <person name="Itoh T."/>
            <person name="Ohkuma M."/>
            <person name="Takai K."/>
        </authorList>
    </citation>
    <scope>NUCLEOTIDE SEQUENCE [LARGE SCALE GENOMIC DNA]</scope>
    <source>
        <strain evidence="6 7">MK-D1</strain>
    </source>
</reference>
<dbReference type="SUPFAM" id="SSF88713">
    <property type="entry name" value="Glycoside hydrolase/deacetylase"/>
    <property type="match status" value="1"/>
</dbReference>
<proteinExistence type="inferred from homology"/>
<dbReference type="GO" id="GO:0004559">
    <property type="term" value="F:alpha-mannosidase activity"/>
    <property type="evidence" value="ECO:0007669"/>
    <property type="project" value="InterPro"/>
</dbReference>
<dbReference type="Pfam" id="PF09261">
    <property type="entry name" value="Alpha-mann_mid"/>
    <property type="match status" value="1"/>
</dbReference>
<dbReference type="Gene3D" id="2.60.40.2220">
    <property type="match status" value="1"/>
</dbReference>
<dbReference type="Gene3D" id="1.20.1270.50">
    <property type="entry name" value="Glycoside hydrolase family 38, central domain"/>
    <property type="match status" value="1"/>
</dbReference>
<sequence>MVKKVDTLETIGHFSGSKKLDTNSLEETPIDDERTRKLWLEENIDDPENIDEIRKYLKEIRKKISESMDPSKVNIHMIGQSHIDLAWLWTFAQTHKKGIVTLEKVLLHIELFPEFHFAVSSPQLLAWIKTDKPSLFEKLKVAVKKGNIELVGGSWVESDCMMPDGEAFIRQRLYGMRFYRDEFNQLPNTEWFLDSFGYNVGLPQILIKSGAKFFWTSKLTWNKITAFPFINFLWESPDGSQILTCNFGQNKEAFDKWSSYKLGRHLLKKGAKKTWSYNEGYSKFSEEINPEEYVPAVGLFNGQGDGGHGPTHKEVAQMINYLKIGEELNLNIKWSTVNRFFAEVEKYKNKLPVWSDELYLETHRGTFTTHGAVKRHNRKLETLAKTAESLCSIISLFDEGFKYPYNRIEKIWKQILLNQFHDILPGSSIIEVYDDVYEIWQDAYQNLNELIANCFERVKTNGKNNLIFYNPLPWERSGRVFIPINEIDSNIKLNKEGKPPYARLKLNNGEYTICQPAQSEYKDDLSNRSAGWWTQISILPYGILSGRLEFSENKITNVFVSIGKKPRLANSLVQLELNSKSGAIKELKAVNLNYGKNLIHGDATFVVKGYKDKGGWEYPAWNLTEEYWKFPNNYPEDNAKITILDEGPVFSSLKIIRILGDSEITQVIRLFKDDPIIYCSWSSDWQNKNTLLKIALDTNTASNKVVVDEMFCSLNQSTLPKTPSDKARYEKIMHQYADLSTSDNSWGIALLNEGKYAFDCSADRIRLTLHRSPKYPSPSAESWAKLERLARKRDGKKKVSRYIGMGPNSCKFAYFPHRGGALESYNKKPSAIVKKAAEEFNNPIIARKKSENQKGSLIYDELDILVQDNVEITAFKQNDWNKSNSVIIRFNELCGKDSPVNVFLPTKLVGKVSKIKQVDLLERELNKQDFSWNPSDNELKFKIHKFEVITFEFILRNTL</sequence>
<dbReference type="SMART" id="SM00872">
    <property type="entry name" value="Alpha-mann_mid"/>
    <property type="match status" value="1"/>
</dbReference>
<dbReference type="FunFam" id="1.20.1270.50:FF:000004">
    <property type="entry name" value="alpha-mannosidase 2C1 isoform X1"/>
    <property type="match status" value="1"/>
</dbReference>
<dbReference type="PANTHER" id="PTHR46017">
    <property type="entry name" value="ALPHA-MANNOSIDASE 2C1"/>
    <property type="match status" value="1"/>
</dbReference>
<feature type="domain" description="Rhodanese" evidence="5">
    <location>
        <begin position="242"/>
        <end position="293"/>
    </location>
</feature>
<gene>
    <name evidence="6" type="ORF">DSAG12_03347</name>
</gene>
<comment type="similarity">
    <text evidence="1">Belongs to the glycosyl hydrolase 38 family.</text>
</comment>
<reference evidence="6 7" key="1">
    <citation type="journal article" date="2020" name="Nature">
        <title>Isolation of an archaeon at the prokaryote-eukaryote interface.</title>
        <authorList>
            <person name="Imachi H."/>
            <person name="Nobu M.K."/>
            <person name="Nakahara N."/>
            <person name="Morono Y."/>
            <person name="Ogawara M."/>
            <person name="Takaki Y."/>
            <person name="Takano Y."/>
            <person name="Uematsu K."/>
            <person name="Ikuta T."/>
            <person name="Ito M."/>
            <person name="Matsui Y."/>
            <person name="Miyazaki M."/>
            <person name="Murata K."/>
            <person name="Saito Y."/>
            <person name="Sakai S."/>
            <person name="Song C."/>
            <person name="Tasumi E."/>
            <person name="Yamanaka Y."/>
            <person name="Yamaguchi T."/>
            <person name="Kamagata Y."/>
            <person name="Tamaki H."/>
            <person name="Takai K."/>
        </authorList>
    </citation>
    <scope>NUCLEOTIDE SEQUENCE [LARGE SCALE GENOMIC DNA]</scope>
    <source>
        <strain evidence="6 7">MK-D1</strain>
    </source>
</reference>
<dbReference type="InterPro" id="IPR011682">
    <property type="entry name" value="Glyco_hydro_38_C"/>
</dbReference>
<evidence type="ECO:0000256" key="4">
    <source>
        <dbReference type="ARBA" id="ARBA00023295"/>
    </source>
</evidence>
<keyword evidence="4" id="KW-0326">Glycosidase</keyword>
<dbReference type="GO" id="GO:0046872">
    <property type="term" value="F:metal ion binding"/>
    <property type="evidence" value="ECO:0007669"/>
    <property type="project" value="UniProtKB-KW"/>
</dbReference>
<dbReference type="Pfam" id="PF17677">
    <property type="entry name" value="Glyco_hydro38C2"/>
    <property type="match status" value="1"/>
</dbReference>
<dbReference type="GeneID" id="41331314"/>
<dbReference type="GO" id="GO:0030246">
    <property type="term" value="F:carbohydrate binding"/>
    <property type="evidence" value="ECO:0007669"/>
    <property type="project" value="InterPro"/>
</dbReference>
<dbReference type="InterPro" id="IPR015341">
    <property type="entry name" value="Glyco_hydro_38_cen"/>
</dbReference>
<dbReference type="InterPro" id="IPR001763">
    <property type="entry name" value="Rhodanese-like_dom"/>
</dbReference>
<protein>
    <submittedName>
        <fullName evidence="6">Alpha-mannosidase</fullName>
    </submittedName>
</protein>
<dbReference type="SUPFAM" id="SSF88688">
    <property type="entry name" value="Families 57/38 glycoside transferase middle domain"/>
    <property type="match status" value="1"/>
</dbReference>
<accession>A0A5B9DFE1</accession>
<dbReference type="Gene3D" id="2.70.98.30">
    <property type="entry name" value="Golgi alpha-mannosidase II, domain 4"/>
    <property type="match status" value="1"/>
</dbReference>
<keyword evidence="3" id="KW-0378">Hydrolase</keyword>
<dbReference type="Pfam" id="PF07748">
    <property type="entry name" value="Glyco_hydro_38C"/>
    <property type="match status" value="1"/>
</dbReference>
<evidence type="ECO:0000313" key="7">
    <source>
        <dbReference type="Proteomes" id="UP000321408"/>
    </source>
</evidence>
<dbReference type="InterPro" id="IPR027291">
    <property type="entry name" value="Glyco_hydro_38_N_sf"/>
</dbReference>
<evidence type="ECO:0000256" key="2">
    <source>
        <dbReference type="ARBA" id="ARBA00022723"/>
    </source>
</evidence>
<dbReference type="InterPro" id="IPR011330">
    <property type="entry name" value="Glyco_hydro/deAcase_b/a-brl"/>
</dbReference>
<dbReference type="OrthoDB" id="35948at2157"/>
<dbReference type="InterPro" id="IPR037094">
    <property type="entry name" value="Glyco_hydro_38_cen_sf"/>
</dbReference>
<dbReference type="CDD" id="cd10789">
    <property type="entry name" value="GH38N_AMII_ER_cytosolic"/>
    <property type="match status" value="1"/>
</dbReference>
<organism evidence="6 7">
    <name type="scientific">Promethearchaeum syntrophicum</name>
    <dbReference type="NCBI Taxonomy" id="2594042"/>
    <lineage>
        <taxon>Archaea</taxon>
        <taxon>Promethearchaeati</taxon>
        <taxon>Promethearchaeota</taxon>
        <taxon>Promethearchaeia</taxon>
        <taxon>Promethearchaeales</taxon>
        <taxon>Promethearchaeaceae</taxon>
        <taxon>Promethearchaeum</taxon>
    </lineage>
</organism>
<dbReference type="PROSITE" id="PS50206">
    <property type="entry name" value="RHODANESE_3"/>
    <property type="match status" value="1"/>
</dbReference>
<dbReference type="InterPro" id="IPR000602">
    <property type="entry name" value="Glyco_hydro_38_N"/>
</dbReference>
<dbReference type="Pfam" id="PF01074">
    <property type="entry name" value="Glyco_hydro_38N"/>
    <property type="match status" value="1"/>
</dbReference>
<evidence type="ECO:0000256" key="1">
    <source>
        <dbReference type="ARBA" id="ARBA00009792"/>
    </source>
</evidence>
<dbReference type="RefSeq" id="WP_147664401.1">
    <property type="nucleotide sequence ID" value="NZ_CP042905.2"/>
</dbReference>
<keyword evidence="7" id="KW-1185">Reference proteome</keyword>
<dbReference type="Proteomes" id="UP000321408">
    <property type="component" value="Chromosome"/>
</dbReference>
<dbReference type="InterPro" id="IPR011013">
    <property type="entry name" value="Gal_mutarotase_sf_dom"/>
</dbReference>
<dbReference type="PANTHER" id="PTHR46017:SF1">
    <property type="entry name" value="ALPHA-MANNOSIDASE 2C1"/>
    <property type="match status" value="1"/>
</dbReference>
<evidence type="ECO:0000313" key="6">
    <source>
        <dbReference type="EMBL" id="QEE17510.1"/>
    </source>
</evidence>
<dbReference type="SUPFAM" id="SSF74650">
    <property type="entry name" value="Galactose mutarotase-like"/>
    <property type="match status" value="1"/>
</dbReference>
<dbReference type="AlphaFoldDB" id="A0A5B9DFE1"/>
<dbReference type="KEGG" id="psyt:DSAG12_03347"/>
<name>A0A5B9DFE1_9ARCH</name>
<dbReference type="GO" id="GO:0009313">
    <property type="term" value="P:oligosaccharide catabolic process"/>
    <property type="evidence" value="ECO:0007669"/>
    <property type="project" value="TreeGrafter"/>
</dbReference>
<dbReference type="EMBL" id="CP042905">
    <property type="protein sequence ID" value="QEE17510.1"/>
    <property type="molecule type" value="Genomic_DNA"/>
</dbReference>
<dbReference type="InterPro" id="IPR041147">
    <property type="entry name" value="GH38_C"/>
</dbReference>
<evidence type="ECO:0000256" key="3">
    <source>
        <dbReference type="ARBA" id="ARBA00022801"/>
    </source>
</evidence>
<keyword evidence="2" id="KW-0479">Metal-binding</keyword>
<dbReference type="Gene3D" id="3.20.110.10">
    <property type="entry name" value="Glycoside hydrolase 38, N terminal domain"/>
    <property type="match status" value="1"/>
</dbReference>
<dbReference type="InterPro" id="IPR028995">
    <property type="entry name" value="Glyco_hydro_57/38_cen_sf"/>
</dbReference>
<evidence type="ECO:0000259" key="5">
    <source>
        <dbReference type="PROSITE" id="PS50206"/>
    </source>
</evidence>
<dbReference type="GO" id="GO:0006013">
    <property type="term" value="P:mannose metabolic process"/>
    <property type="evidence" value="ECO:0007669"/>
    <property type="project" value="InterPro"/>
</dbReference>